<sequence length="1188" mass="137503">MKRDKSSKNINISTLSLHISAYESSTESQNLNLQDKIPAKNDSKFQKKNVRDVFAGTFSPMIFFEIPRQQTDEKSEPEIMQFKSSQTLLKPFENLELKQSVADKRKESLPAPRCIIRSCLGRYAKIGQLYDVRTESLIDEDNIFINSEVPKELVNVKHHHSLNVKYTGTSKITDKFAALNLNEEMSISLMAGLLEDSDTVKYIFNKSCDSAQPSFLQTIQTFDERIDINDPELKKLLTSNIEKFRGTHVVVGISFGELVAVTMASDGSSMNAANEIQHCHDKMKKINVKNFGENAEEKIDDSFEDALKLYTNLNSDETSFRDANEYLSNMAENYKTVKGKQLVLHLLPLKVVYQVFGVRKIDDPVVVDIQSTTIQRFGQLFDTIFESYAKLQHLLHFIEQNKKFVSAEDVYQIVGYKEGFDSDVYQMRNQLRDLVQKVRSGESEAYKLEVLRYECDQKASLIHVSAFVDSYKYLNEKVAFAYECEKNGILMITEADQLVQVKQANHDSGVYMLFCSFKNDTTLPTWKENLQLFYSLHNEQSETHIFAVVDTDIVKDELLPNGIRIVQCFNGEYVCDDYLELKKKMDSQCLVQCEIMHQNDEINIKAVPINFPCPLCLNGPKEWVCAKCRHQIEYNFDGNFYCRCGYNAVEEFSFKCSDPTHENGYYSFTKAGLKALIDDLKPLQEVNILVIGETGVGKSTWINALANYISHDTIDEVLKNDVINLISTQFELTESKDGQLFQKSISVGTSKNENFTEGQSATQQTRAYVFRHNKCLYRIIDTPGIGDSRGIEQDKKNMENIMQFISLYKEIHGICVLMKPNESRLTPSFEFCFKELLIQFHRSAIENIVFCFTQTSGFNFEVGQTLTPLTVLLNEIEQKQQITIPKTIERMYAFDNMAYRYLCAVKYYNFSFPLDQQELYKRSYNISKEVTQKMLEYFLNRKAHNVEESMSICRARNIIRRLTHPMAMINAAIEETLEKVKDKENLIQIFIHDEKELRKILVKKIPFKRWYIEVRDERYCGTCSTSEYYYGNDRLQFVEVYPEVMDTDPFEMTIPKHILKSKKDKCPQCGPNTKSVFSSRWFKSEMGTREEEDTTIAGQMKEKLKTREGIEHEIQNVKRLKDELLAENAKVVKASAKFACYLSRYSITPYNDATAKYLKMLIEREEKKVSIFDSQFRSLKWKKFFKNA</sequence>
<accession>A0AC35GBJ6</accession>
<evidence type="ECO:0000313" key="1">
    <source>
        <dbReference type="Proteomes" id="UP000887580"/>
    </source>
</evidence>
<dbReference type="WBParaSite" id="PS1159_v2.g3632.t1">
    <property type="protein sequence ID" value="PS1159_v2.g3632.t1"/>
    <property type="gene ID" value="PS1159_v2.g3632"/>
</dbReference>
<organism evidence="1 2">
    <name type="scientific">Panagrolaimus sp. PS1159</name>
    <dbReference type="NCBI Taxonomy" id="55785"/>
    <lineage>
        <taxon>Eukaryota</taxon>
        <taxon>Metazoa</taxon>
        <taxon>Ecdysozoa</taxon>
        <taxon>Nematoda</taxon>
        <taxon>Chromadorea</taxon>
        <taxon>Rhabditida</taxon>
        <taxon>Tylenchina</taxon>
        <taxon>Panagrolaimomorpha</taxon>
        <taxon>Panagrolaimoidea</taxon>
        <taxon>Panagrolaimidae</taxon>
        <taxon>Panagrolaimus</taxon>
    </lineage>
</organism>
<protein>
    <submittedName>
        <fullName evidence="2">G domain-containing protein</fullName>
    </submittedName>
</protein>
<proteinExistence type="predicted"/>
<dbReference type="Proteomes" id="UP000887580">
    <property type="component" value="Unplaced"/>
</dbReference>
<name>A0AC35GBJ6_9BILA</name>
<evidence type="ECO:0000313" key="2">
    <source>
        <dbReference type="WBParaSite" id="PS1159_v2.g3632.t1"/>
    </source>
</evidence>
<reference evidence="2" key="1">
    <citation type="submission" date="2022-11" db="UniProtKB">
        <authorList>
            <consortium name="WormBaseParasite"/>
        </authorList>
    </citation>
    <scope>IDENTIFICATION</scope>
</reference>